<dbReference type="PANTHER" id="PTHR38589:SF1">
    <property type="entry name" value="BLR0621 PROTEIN"/>
    <property type="match status" value="1"/>
</dbReference>
<name>A0A846S976_9MICO</name>
<gene>
    <name evidence="2" type="ORF">BKA07_002392</name>
</gene>
<feature type="chain" id="PRO_5038974400" evidence="1">
    <location>
        <begin position="30"/>
        <end position="246"/>
    </location>
</feature>
<dbReference type="PANTHER" id="PTHR38589">
    <property type="entry name" value="BLR0621 PROTEIN"/>
    <property type="match status" value="1"/>
</dbReference>
<evidence type="ECO:0000256" key="1">
    <source>
        <dbReference type="SAM" id="SignalP"/>
    </source>
</evidence>
<keyword evidence="1" id="KW-0732">Signal</keyword>
<dbReference type="Proteomes" id="UP000576792">
    <property type="component" value="Unassembled WGS sequence"/>
</dbReference>
<feature type="signal peptide" evidence="1">
    <location>
        <begin position="1"/>
        <end position="29"/>
    </location>
</feature>
<reference evidence="2 3" key="1">
    <citation type="submission" date="2020-03" db="EMBL/GenBank/DDBJ databases">
        <title>Sequencing the genomes of 1000 actinobacteria strains.</title>
        <authorList>
            <person name="Klenk H.-P."/>
        </authorList>
    </citation>
    <scope>NUCLEOTIDE SEQUENCE [LARGE SCALE GENOMIC DNA]</scope>
    <source>
        <strain evidence="2 3">DSM 18964</strain>
    </source>
</reference>
<accession>A0A846S976</accession>
<proteinExistence type="predicted"/>
<comment type="caution">
    <text evidence="2">The sequence shown here is derived from an EMBL/GenBank/DDBJ whole genome shotgun (WGS) entry which is preliminary data.</text>
</comment>
<sequence>MTPATSRSRGTHRALACAFAVVFVAGSLAAGTAARASAGLGAGLVDGDAADKPSHLGETCSVPSAATAGKVIAVKSTGGARATVTACEEWEGDYYQAMSVNGHVGYNGIAEAGQKREGDGMTPSGVYSMGYGFGVKAEPEQFHGAKYVTVTEDDVWVDGDAVKDYNTMQKKSEGYSGEPMYQTPAYDYGQVIEYNTAGTPDKGSAIFLHVSTGSGKTAGCVSVSQQNLLKFLDWEDDSEVEMAISS</sequence>
<keyword evidence="3" id="KW-1185">Reference proteome</keyword>
<organism evidence="2 3">
    <name type="scientific">Brevibacterium marinum</name>
    <dbReference type="NCBI Taxonomy" id="418643"/>
    <lineage>
        <taxon>Bacteria</taxon>
        <taxon>Bacillati</taxon>
        <taxon>Actinomycetota</taxon>
        <taxon>Actinomycetes</taxon>
        <taxon>Micrococcales</taxon>
        <taxon>Brevibacteriaceae</taxon>
        <taxon>Brevibacterium</taxon>
    </lineage>
</organism>
<evidence type="ECO:0000313" key="3">
    <source>
        <dbReference type="Proteomes" id="UP000576792"/>
    </source>
</evidence>
<evidence type="ECO:0000313" key="2">
    <source>
        <dbReference type="EMBL" id="NJC57357.1"/>
    </source>
</evidence>
<dbReference type="RefSeq" id="WP_167951057.1">
    <property type="nucleotide sequence ID" value="NZ_BAAAPQ010000006.1"/>
</dbReference>
<protein>
    <submittedName>
        <fullName evidence="2">L,D-peptidoglycan transpeptidase YkuD (ErfK/YbiS/YcfS/YnhG family)</fullName>
    </submittedName>
</protein>
<dbReference type="EMBL" id="JAATJN010000001">
    <property type="protein sequence ID" value="NJC57357.1"/>
    <property type="molecule type" value="Genomic_DNA"/>
</dbReference>
<dbReference type="AlphaFoldDB" id="A0A846S976"/>